<evidence type="ECO:0000256" key="1">
    <source>
        <dbReference type="SAM" id="MobiDB-lite"/>
    </source>
</evidence>
<proteinExistence type="predicted"/>
<keyword evidence="3" id="KW-1185">Reference proteome</keyword>
<accession>A0AA89AQ25</accession>
<evidence type="ECO:0000313" key="2">
    <source>
        <dbReference type="EMBL" id="KAK3012554.1"/>
    </source>
</evidence>
<dbReference type="Proteomes" id="UP001188597">
    <property type="component" value="Unassembled WGS sequence"/>
</dbReference>
<dbReference type="AlphaFoldDB" id="A0AA89AQ25"/>
<reference evidence="2" key="1">
    <citation type="submission" date="2022-12" db="EMBL/GenBank/DDBJ databases">
        <title>Draft genome assemblies for two species of Escallonia (Escalloniales).</title>
        <authorList>
            <person name="Chanderbali A."/>
            <person name="Dervinis C."/>
            <person name="Anghel I."/>
            <person name="Soltis D."/>
            <person name="Soltis P."/>
            <person name="Zapata F."/>
        </authorList>
    </citation>
    <scope>NUCLEOTIDE SEQUENCE</scope>
    <source>
        <strain evidence="2">UCBG64.0493</strain>
        <tissue evidence="2">Leaf</tissue>
    </source>
</reference>
<evidence type="ECO:0000313" key="3">
    <source>
        <dbReference type="Proteomes" id="UP001188597"/>
    </source>
</evidence>
<feature type="compositionally biased region" description="Basic and acidic residues" evidence="1">
    <location>
        <begin position="59"/>
        <end position="75"/>
    </location>
</feature>
<sequence>MSTRAKIWWTTQGSLHLHASNLRNKHLPEFCKNEELSPTLPPSARSHGIYSRESSNVQAKRENQGNETTRRLVQD</sequence>
<dbReference type="EMBL" id="JAVXUP010001369">
    <property type="protein sequence ID" value="KAK3012554.1"/>
    <property type="molecule type" value="Genomic_DNA"/>
</dbReference>
<name>A0AA89AQ25_9ASTE</name>
<organism evidence="2 3">
    <name type="scientific">Escallonia herrerae</name>
    <dbReference type="NCBI Taxonomy" id="1293975"/>
    <lineage>
        <taxon>Eukaryota</taxon>
        <taxon>Viridiplantae</taxon>
        <taxon>Streptophyta</taxon>
        <taxon>Embryophyta</taxon>
        <taxon>Tracheophyta</taxon>
        <taxon>Spermatophyta</taxon>
        <taxon>Magnoliopsida</taxon>
        <taxon>eudicotyledons</taxon>
        <taxon>Gunneridae</taxon>
        <taxon>Pentapetalae</taxon>
        <taxon>asterids</taxon>
        <taxon>campanulids</taxon>
        <taxon>Escalloniales</taxon>
        <taxon>Escalloniaceae</taxon>
        <taxon>Escallonia</taxon>
    </lineage>
</organism>
<comment type="caution">
    <text evidence="2">The sequence shown here is derived from an EMBL/GenBank/DDBJ whole genome shotgun (WGS) entry which is preliminary data.</text>
</comment>
<gene>
    <name evidence="2" type="ORF">RJ639_009345</name>
</gene>
<feature type="region of interest" description="Disordered" evidence="1">
    <location>
        <begin position="33"/>
        <end position="75"/>
    </location>
</feature>
<protein>
    <submittedName>
        <fullName evidence="2">Uncharacterized protein</fullName>
    </submittedName>
</protein>